<reference evidence="2" key="1">
    <citation type="submission" date="2017-07" db="EMBL/GenBank/DDBJ databases">
        <title>Taro Niue Genome Assembly and Annotation.</title>
        <authorList>
            <person name="Atibalentja N."/>
            <person name="Keating K."/>
            <person name="Fields C.J."/>
        </authorList>
    </citation>
    <scope>NUCLEOTIDE SEQUENCE</scope>
    <source>
        <strain evidence="2">Niue_2</strain>
        <tissue evidence="2">Leaf</tissue>
    </source>
</reference>
<evidence type="ECO:0000256" key="1">
    <source>
        <dbReference type="SAM" id="MobiDB-lite"/>
    </source>
</evidence>
<name>A0A843X805_COLES</name>
<accession>A0A843X805</accession>
<keyword evidence="3" id="KW-1185">Reference proteome</keyword>
<organism evidence="2 3">
    <name type="scientific">Colocasia esculenta</name>
    <name type="common">Wild taro</name>
    <name type="synonym">Arum esculentum</name>
    <dbReference type="NCBI Taxonomy" id="4460"/>
    <lineage>
        <taxon>Eukaryota</taxon>
        <taxon>Viridiplantae</taxon>
        <taxon>Streptophyta</taxon>
        <taxon>Embryophyta</taxon>
        <taxon>Tracheophyta</taxon>
        <taxon>Spermatophyta</taxon>
        <taxon>Magnoliopsida</taxon>
        <taxon>Liliopsida</taxon>
        <taxon>Araceae</taxon>
        <taxon>Aroideae</taxon>
        <taxon>Colocasieae</taxon>
        <taxon>Colocasia</taxon>
    </lineage>
</organism>
<feature type="region of interest" description="Disordered" evidence="1">
    <location>
        <begin position="1"/>
        <end position="43"/>
    </location>
</feature>
<feature type="region of interest" description="Disordered" evidence="1">
    <location>
        <begin position="58"/>
        <end position="85"/>
    </location>
</feature>
<dbReference type="EMBL" id="NMUH01006240">
    <property type="protein sequence ID" value="MQM14810.1"/>
    <property type="molecule type" value="Genomic_DNA"/>
</dbReference>
<protein>
    <submittedName>
        <fullName evidence="2">Uncharacterized protein</fullName>
    </submittedName>
</protein>
<evidence type="ECO:0000313" key="2">
    <source>
        <dbReference type="EMBL" id="MQM14810.1"/>
    </source>
</evidence>
<gene>
    <name evidence="2" type="ORF">Taro_047745</name>
</gene>
<comment type="caution">
    <text evidence="2">The sequence shown here is derived from an EMBL/GenBank/DDBJ whole genome shotgun (WGS) entry which is preliminary data.</text>
</comment>
<sequence>MASTQSASPEDETRPAEFPVLKLMASTQPTSPRDKIRPTELPVGLEADGVNMIASLKDKTRPMEQSTGREAGVNNFDTRVKSLKK</sequence>
<dbReference type="AlphaFoldDB" id="A0A843X805"/>
<dbReference type="Proteomes" id="UP000652761">
    <property type="component" value="Unassembled WGS sequence"/>
</dbReference>
<evidence type="ECO:0000313" key="3">
    <source>
        <dbReference type="Proteomes" id="UP000652761"/>
    </source>
</evidence>
<proteinExistence type="predicted"/>